<organism evidence="1">
    <name type="scientific">Rosellinia necatrix</name>
    <name type="common">White root-rot fungus</name>
    <dbReference type="NCBI Taxonomy" id="77044"/>
    <lineage>
        <taxon>Eukaryota</taxon>
        <taxon>Fungi</taxon>
        <taxon>Dikarya</taxon>
        <taxon>Ascomycota</taxon>
        <taxon>Pezizomycotina</taxon>
        <taxon>Sordariomycetes</taxon>
        <taxon>Xylariomycetidae</taxon>
        <taxon>Xylariales</taxon>
        <taxon>Xylariaceae</taxon>
        <taxon>Rosellinia</taxon>
    </lineage>
</organism>
<accession>A0A1W2TNM4</accession>
<gene>
    <name evidence="1" type="ORF">SAMD00023353_4300020</name>
</gene>
<keyword evidence="2" id="KW-1185">Reference proteome</keyword>
<evidence type="ECO:0000313" key="2">
    <source>
        <dbReference type="Proteomes" id="UP000054516"/>
    </source>
</evidence>
<dbReference type="AlphaFoldDB" id="A0A1W2TNM4"/>
<sequence length="520" mass="58378">MSSPPPPYEDVAEENPALLEPSSTLVVHLQVWHYRTGGRSPADNDALAALFRNQKLQNWEVIPPELDGVTGPSSHDQYVPVEVQFRHRTRAYNDPGEHPMADVRELFFKVASELTYQFFIGIHSTPHNMNIFPIGIPKDFWPRYTHAKILNPLGIRINAFFVPGPARKDDVQAWLRDAVNTTVDVLDLLTVVVSVYLMYKYGQNQGDGNVPAANARGLHDLLSNVHVPEYLVEFRKLIQWFRQPDGDDDAKPAVQIEDVQVALDGAAGPLHQYLCLANRMENRLIQLKNNQTLSNQDLYELVLDTHSAALHFSALKQAVRPLVRLLEQDYDNVIRCYWKAKIKSGVWSAAAGFVTAFIFFWLDPASCPAAYSIAAGVAGLALGVGTHPKWDAERGKAFGRKDRVREFDIAIKELDRCANQAREAVAMVHCAQVMRKWLDEDLPEHDRRAFLAMLGVDVDAMPSSVYNEELIRDRIGKFLEGNRKLFAMKESVQTDANFEFQTTEQDAKEGDGQASAGVSS</sequence>
<dbReference type="Proteomes" id="UP000054516">
    <property type="component" value="Unassembled WGS sequence"/>
</dbReference>
<dbReference type="OrthoDB" id="4894358at2759"/>
<dbReference type="OMA" id="IRINAFF"/>
<protein>
    <submittedName>
        <fullName evidence="1">Uncharacterized protein</fullName>
    </submittedName>
</protein>
<evidence type="ECO:0000313" key="1">
    <source>
        <dbReference type="EMBL" id="GAP89977.1"/>
    </source>
</evidence>
<proteinExistence type="predicted"/>
<name>A0A1W2TNM4_ROSNE</name>
<reference evidence="1" key="1">
    <citation type="submission" date="2016-03" db="EMBL/GenBank/DDBJ databases">
        <title>Draft genome sequence of Rosellinia necatrix.</title>
        <authorList>
            <person name="Kanematsu S."/>
        </authorList>
    </citation>
    <scope>NUCLEOTIDE SEQUENCE [LARGE SCALE GENOMIC DNA]</scope>
    <source>
        <strain evidence="1">W97</strain>
    </source>
</reference>
<dbReference type="EMBL" id="DF977488">
    <property type="protein sequence ID" value="GAP89977.1"/>
    <property type="molecule type" value="Genomic_DNA"/>
</dbReference>